<gene>
    <name evidence="1" type="ORF">CLMAG_58710</name>
</gene>
<proteinExistence type="predicted"/>
<protein>
    <submittedName>
        <fullName evidence="1">Uncharacterized protein</fullName>
    </submittedName>
</protein>
<dbReference type="RefSeq" id="WP_066630532.1">
    <property type="nucleotide sequence ID" value="NZ_FQXL01000077.1"/>
</dbReference>
<accession>A0A161WQ78</accession>
<dbReference type="Proteomes" id="UP000076603">
    <property type="component" value="Unassembled WGS sequence"/>
</dbReference>
<dbReference type="EMBL" id="LWAE01000014">
    <property type="protein sequence ID" value="KZL88778.1"/>
    <property type="molecule type" value="Genomic_DNA"/>
</dbReference>
<dbReference type="AlphaFoldDB" id="A0A161WQ78"/>
<comment type="caution">
    <text evidence="1">The sequence shown here is derived from an EMBL/GenBank/DDBJ whole genome shotgun (WGS) entry which is preliminary data.</text>
</comment>
<evidence type="ECO:0000313" key="1">
    <source>
        <dbReference type="EMBL" id="KZL88778.1"/>
    </source>
</evidence>
<name>A0A161WQ78_9CLOT</name>
<sequence length="142" mass="16301">MVKWLEDNKPYDAIVCWLIGTHGFRRFNEAISEKNLVTPGDYRFAVQNRVYEKADELLRRDGVLQIVDRCETPNKDEIRDSFLESHRDQASVTSLLVTSLEYLEYDTNIENGAKMNVSTGNQITITDKIPNMSFISVISVKP</sequence>
<dbReference type="PATRIC" id="fig|1121326.3.peg.5936"/>
<dbReference type="OrthoDB" id="9791837at2"/>
<reference evidence="1 2" key="1">
    <citation type="submission" date="2016-04" db="EMBL/GenBank/DDBJ databases">
        <title>Genome sequence of Clostridium magnum DSM 2767.</title>
        <authorList>
            <person name="Poehlein A."/>
            <person name="Uhlig R."/>
            <person name="Fischer R."/>
            <person name="Bahl H."/>
            <person name="Daniel R."/>
        </authorList>
    </citation>
    <scope>NUCLEOTIDE SEQUENCE [LARGE SCALE GENOMIC DNA]</scope>
    <source>
        <strain evidence="1 2">DSM 2767</strain>
    </source>
</reference>
<keyword evidence="2" id="KW-1185">Reference proteome</keyword>
<evidence type="ECO:0000313" key="2">
    <source>
        <dbReference type="Proteomes" id="UP000076603"/>
    </source>
</evidence>
<organism evidence="1 2">
    <name type="scientific">Clostridium magnum DSM 2767</name>
    <dbReference type="NCBI Taxonomy" id="1121326"/>
    <lineage>
        <taxon>Bacteria</taxon>
        <taxon>Bacillati</taxon>
        <taxon>Bacillota</taxon>
        <taxon>Clostridia</taxon>
        <taxon>Eubacteriales</taxon>
        <taxon>Clostridiaceae</taxon>
        <taxon>Clostridium</taxon>
    </lineage>
</organism>